<reference evidence="1" key="2">
    <citation type="submission" date="2019-01" db="EMBL/GenBank/DDBJ databases">
        <authorList>
            <consortium name="NCBI Pathogen Detection Project"/>
        </authorList>
    </citation>
    <scope>NUCLEOTIDE SEQUENCE</scope>
    <source>
        <strain evidence="1">P125109</strain>
    </source>
</reference>
<keyword evidence="1" id="KW-0540">Nuclease</keyword>
<evidence type="ECO:0000313" key="1">
    <source>
        <dbReference type="EMBL" id="HAE0521512.1"/>
    </source>
</evidence>
<dbReference type="EMBL" id="DAAQRD010000262">
    <property type="protein sequence ID" value="HAE0521512.1"/>
    <property type="molecule type" value="Genomic_DNA"/>
</dbReference>
<name>A0A724X1L2_SALEP</name>
<proteinExistence type="predicted"/>
<keyword evidence="1" id="KW-0255">Endonuclease</keyword>
<comment type="caution">
    <text evidence="1">The sequence shown here is derived from an EMBL/GenBank/DDBJ whole genome shotgun (WGS) entry which is preliminary data.</text>
</comment>
<accession>A0A724X1L2</accession>
<dbReference type="GO" id="GO:0004519">
    <property type="term" value="F:endonuclease activity"/>
    <property type="evidence" value="ECO:0007669"/>
    <property type="project" value="UniProtKB-KW"/>
</dbReference>
<reference evidence="1" key="1">
    <citation type="journal article" date="2018" name="Genome Biol.">
        <title>SKESA: strategic k-mer extension for scrupulous assemblies.</title>
        <authorList>
            <person name="Souvorov A."/>
            <person name="Agarwala R."/>
            <person name="Lipman D.J."/>
        </authorList>
    </citation>
    <scope>NUCLEOTIDE SEQUENCE</scope>
    <source>
        <strain evidence="1">P125109</strain>
    </source>
</reference>
<protein>
    <submittedName>
        <fullName evidence="1">HNH endonuclease</fullName>
    </submittedName>
</protein>
<dbReference type="AlphaFoldDB" id="A0A724X1L2"/>
<keyword evidence="1" id="KW-0378">Hydrolase</keyword>
<sequence length="130" mass="14652">MIEVFAKVASELGKRSLENVGNMSSIEKTKELPRTPAVELDVRVTDSSYMKCRNEGLSGKVHEISGVRFEQKSIELPDGKVIEGVFPQFDHLFEAKLDESSYDARDARQFKEANGQLKEAIQESSELRDM</sequence>
<feature type="non-terminal residue" evidence="1">
    <location>
        <position position="130"/>
    </location>
</feature>
<organism evidence="1">
    <name type="scientific">Salmonella enteritidis PT4 (strain P125109)</name>
    <dbReference type="NCBI Taxonomy" id="550537"/>
    <lineage>
        <taxon>Bacteria</taxon>
        <taxon>Pseudomonadati</taxon>
        <taxon>Pseudomonadota</taxon>
        <taxon>Gammaproteobacteria</taxon>
        <taxon>Enterobacterales</taxon>
        <taxon>Enterobacteriaceae</taxon>
        <taxon>Salmonella</taxon>
    </lineage>
</organism>
<gene>
    <name evidence="1" type="ORF">G2720_27385</name>
</gene>